<feature type="region of interest" description="Disordered" evidence="1">
    <location>
        <begin position="200"/>
        <end position="294"/>
    </location>
</feature>
<feature type="compositionally biased region" description="Low complexity" evidence="1">
    <location>
        <begin position="67"/>
        <end position="78"/>
    </location>
</feature>
<dbReference type="AlphaFoldDB" id="A0A852MJ86"/>
<feature type="compositionally biased region" description="Acidic residues" evidence="1">
    <location>
        <begin position="777"/>
        <end position="786"/>
    </location>
</feature>
<comment type="caution">
    <text evidence="2">The sequence shown here is derived from an EMBL/GenBank/DDBJ whole genome shotgun (WGS) entry which is preliminary data.</text>
</comment>
<dbReference type="EMBL" id="WBNK01005253">
    <property type="protein sequence ID" value="NXY00273.1"/>
    <property type="molecule type" value="Genomic_DNA"/>
</dbReference>
<name>A0A852MJ86_9AVES</name>
<evidence type="ECO:0000313" key="2">
    <source>
        <dbReference type="EMBL" id="NXY00273.1"/>
    </source>
</evidence>
<dbReference type="Proteomes" id="UP000632886">
    <property type="component" value="Unassembled WGS sequence"/>
</dbReference>
<feature type="region of interest" description="Disordered" evidence="1">
    <location>
        <begin position="654"/>
        <end position="731"/>
    </location>
</feature>
<feature type="region of interest" description="Disordered" evidence="1">
    <location>
        <begin position="773"/>
        <end position="808"/>
    </location>
</feature>
<feature type="compositionally biased region" description="Basic and acidic residues" evidence="1">
    <location>
        <begin position="659"/>
        <end position="677"/>
    </location>
</feature>
<feature type="region of interest" description="Disordered" evidence="1">
    <location>
        <begin position="1"/>
        <end position="155"/>
    </location>
</feature>
<feature type="region of interest" description="Disordered" evidence="1">
    <location>
        <begin position="386"/>
        <end position="584"/>
    </location>
</feature>
<accession>A0A852MJ86</accession>
<feature type="non-terminal residue" evidence="2">
    <location>
        <position position="863"/>
    </location>
</feature>
<gene>
    <name evidence="2" type="primary">Znf638_0</name>
    <name evidence="2" type="ORF">CENBEN_R15242</name>
</gene>
<organism evidence="2 3">
    <name type="scientific">Centropus bengalensis</name>
    <name type="common">lesser coucal</name>
    <dbReference type="NCBI Taxonomy" id="1463675"/>
    <lineage>
        <taxon>Eukaryota</taxon>
        <taxon>Metazoa</taxon>
        <taxon>Chordata</taxon>
        <taxon>Craniata</taxon>
        <taxon>Vertebrata</taxon>
        <taxon>Euteleostomi</taxon>
        <taxon>Archelosauria</taxon>
        <taxon>Archosauria</taxon>
        <taxon>Dinosauria</taxon>
        <taxon>Saurischia</taxon>
        <taxon>Theropoda</taxon>
        <taxon>Coelurosauria</taxon>
        <taxon>Aves</taxon>
        <taxon>Neognathae</taxon>
        <taxon>Neoaves</taxon>
        <taxon>Otidimorphae</taxon>
        <taxon>Cuculiformes</taxon>
        <taxon>Centropidae</taxon>
        <taxon>Centropus</taxon>
    </lineage>
</organism>
<reference evidence="2 3" key="1">
    <citation type="submission" date="2020-02" db="EMBL/GenBank/DDBJ databases">
        <title>Bird 10,000 Genomes (B10K) Project - Family phase.</title>
        <authorList>
            <person name="Zhang G."/>
        </authorList>
    </citation>
    <scope>NUCLEOTIDE SEQUENCE [LARGE SCALE GENOMIC DNA]</scope>
    <source>
        <strain evidence="2">B10K-DU-017-21</strain>
    </source>
</reference>
<proteinExistence type="predicted"/>
<feature type="region of interest" description="Disordered" evidence="1">
    <location>
        <begin position="840"/>
        <end position="863"/>
    </location>
</feature>
<feature type="compositionally biased region" description="Basic residues" evidence="1">
    <location>
        <begin position="550"/>
        <end position="562"/>
    </location>
</feature>
<feature type="compositionally biased region" description="Basic and acidic residues" evidence="1">
    <location>
        <begin position="38"/>
        <end position="58"/>
    </location>
</feature>
<evidence type="ECO:0000256" key="1">
    <source>
        <dbReference type="SAM" id="MobiDB-lite"/>
    </source>
</evidence>
<feature type="non-terminal residue" evidence="2">
    <location>
        <position position="1"/>
    </location>
</feature>
<evidence type="ECO:0000313" key="3">
    <source>
        <dbReference type="Proteomes" id="UP000632886"/>
    </source>
</evidence>
<feature type="compositionally biased region" description="Acidic residues" evidence="1">
    <location>
        <begin position="685"/>
        <end position="704"/>
    </location>
</feature>
<feature type="compositionally biased region" description="Acidic residues" evidence="1">
    <location>
        <begin position="536"/>
        <end position="546"/>
    </location>
</feature>
<protein>
    <submittedName>
        <fullName evidence="2">ZN638 protein</fullName>
    </submittedName>
</protein>
<feature type="compositionally biased region" description="Basic and acidic residues" evidence="1">
    <location>
        <begin position="466"/>
        <end position="498"/>
    </location>
</feature>
<feature type="compositionally biased region" description="Basic and acidic residues" evidence="1">
    <location>
        <begin position="705"/>
        <end position="715"/>
    </location>
</feature>
<keyword evidence="3" id="KW-1185">Reference proteome</keyword>
<feature type="compositionally biased region" description="Basic and acidic residues" evidence="1">
    <location>
        <begin position="253"/>
        <end position="280"/>
    </location>
</feature>
<sequence>SSGLGKDPEGSGVAQTAPADPPVEPSGAMEGPISTSNGKEEQMEPSKSHLDGAVKESSPEPAINSMEEAAAGVEAAVESSKPAATTSPHVKPEEIPLAPSGVGEGEAVEDIPEPKWVGSTVALTSEPEAKGEDEELTAPSIGPPSLPAAGKAEEVPPDHVVELEAQELPGAVPEVVPPASAAALVELASPLVLQTNKKLDSPEKTLVSDGRSQREMVPDVKTQGEMVPDVKTQGEMDSGVRTQHETPVIPQIAEKKPVLKTEVAAEKKPDTAGAETEVKPVEPQLQGGRAVEEKPEELLVKSGAEAEEKVENSMADVGAAVEDAGISINENNEGNLIEAHEVEGPGEPKMDETYQEAPFISSLSIKESPCGDQNVLKAMVCLPDISKPRIPALRNEPSLGKGGEQKTPWKPGPRGQAAMEKRTALKEAAPPRGGSGRWSPGAGVGKWKASRSCGVAGRGGGGRRSSQPEKESRAESRGSSKQSPEGESRASTTKRDTSSNKASVGAIARASRGGTGGGEKQKEDEELFPFKLDEFVTVDEVIEETESPVKTRRNPPRWKRKDGAKSTSSSEPSSKKRKGKSSMVGISESDLSFVTLDEIGEEEEDMAAQLLAVAGLEGLGDPRGLVVVDEVMEEEELLEAVKDPQSLVTLDELSEQEDLGGHQDVPRTTFEEHDLKAEPLVTVDEIGEVEELPLTEPTDLIEDILDQKERDKAAAEDAGDGASSPALDDPSVLVTVDEIQEDNEDNPGEALDEASEDDFLADFNRLKEDLNFVTVDEVGEEDEDEEKTSLGKDGNEEEEEEGVAAVAGPEEEQMAALAGAEEGDIVAVAGPGEMEVLGARNPGEDIVASSKPKGKESLVVSKG</sequence>